<comment type="caution">
    <text evidence="5">The sequence shown here is derived from an EMBL/GenBank/DDBJ whole genome shotgun (WGS) entry which is preliminary data.</text>
</comment>
<dbReference type="PANTHER" id="PTHR42756:SF1">
    <property type="entry name" value="TRANSCRIPTIONAL REPRESSOR OF EMRAB OPERON"/>
    <property type="match status" value="1"/>
</dbReference>
<sequence>MPDTPPLPQMPLDGTEFLLARLHRELRDHTEKQLCDAGFSLRTHWILECITHAARPSQQDVSNALAIDRSDMVRVIDDLEERGLLTRTRDKKDRRRHTLALTASGEAAHALCRGVVDHALVTVLAPLSRKERATLQKLARKALATPAPAKAKS</sequence>
<evidence type="ECO:0000256" key="2">
    <source>
        <dbReference type="ARBA" id="ARBA00023125"/>
    </source>
</evidence>
<dbReference type="Gene3D" id="1.10.10.10">
    <property type="entry name" value="Winged helix-like DNA-binding domain superfamily/Winged helix DNA-binding domain"/>
    <property type="match status" value="1"/>
</dbReference>
<gene>
    <name evidence="5" type="ORF">HT102_12370</name>
</gene>
<organism evidence="5 6">
    <name type="scientific">Lolliginicoccus lacisalsi</name>
    <dbReference type="NCBI Taxonomy" id="2742202"/>
    <lineage>
        <taxon>Bacteria</taxon>
        <taxon>Bacillati</taxon>
        <taxon>Actinomycetota</taxon>
        <taxon>Actinomycetes</taxon>
        <taxon>Mycobacteriales</taxon>
        <taxon>Hoyosellaceae</taxon>
        <taxon>Lolliginicoccus</taxon>
    </lineage>
</organism>
<dbReference type="Pfam" id="PF12802">
    <property type="entry name" value="MarR_2"/>
    <property type="match status" value="1"/>
</dbReference>
<dbReference type="InterPro" id="IPR000835">
    <property type="entry name" value="HTH_MarR-typ"/>
</dbReference>
<dbReference type="AlphaFoldDB" id="A0A927JDD6"/>
<evidence type="ECO:0000259" key="4">
    <source>
        <dbReference type="PROSITE" id="PS50995"/>
    </source>
</evidence>
<dbReference type="InterPro" id="IPR036388">
    <property type="entry name" value="WH-like_DNA-bd_sf"/>
</dbReference>
<dbReference type="PRINTS" id="PR00598">
    <property type="entry name" value="HTHMARR"/>
</dbReference>
<dbReference type="PANTHER" id="PTHR42756">
    <property type="entry name" value="TRANSCRIPTIONAL REGULATOR, MARR"/>
    <property type="match status" value="1"/>
</dbReference>
<reference evidence="5" key="1">
    <citation type="submission" date="2020-09" db="EMBL/GenBank/DDBJ databases">
        <title>Hoyosella lacisalsi sp. nov., a halotolerant actinobacterium isolated from soil of Lake Gudzhirganskoe.</title>
        <authorList>
            <person name="Yang Q."/>
            <person name="Guo P.Y."/>
            <person name="Liu S.W."/>
            <person name="Li F.N."/>
            <person name="Sun C.H."/>
        </authorList>
    </citation>
    <scope>NUCLEOTIDE SEQUENCE</scope>
    <source>
        <strain evidence="5">G463</strain>
    </source>
</reference>
<keyword evidence="6" id="KW-1185">Reference proteome</keyword>
<dbReference type="PROSITE" id="PS50995">
    <property type="entry name" value="HTH_MARR_2"/>
    <property type="match status" value="1"/>
</dbReference>
<name>A0A927JDD6_9ACTN</name>
<dbReference type="SUPFAM" id="SSF46785">
    <property type="entry name" value="Winged helix' DNA-binding domain"/>
    <property type="match status" value="1"/>
</dbReference>
<evidence type="ECO:0000313" key="6">
    <source>
        <dbReference type="Proteomes" id="UP000642993"/>
    </source>
</evidence>
<evidence type="ECO:0000256" key="1">
    <source>
        <dbReference type="ARBA" id="ARBA00023015"/>
    </source>
</evidence>
<dbReference type="GO" id="GO:0003677">
    <property type="term" value="F:DNA binding"/>
    <property type="evidence" value="ECO:0007669"/>
    <property type="project" value="UniProtKB-KW"/>
</dbReference>
<feature type="domain" description="HTH marR-type" evidence="4">
    <location>
        <begin position="12"/>
        <end position="144"/>
    </location>
</feature>
<dbReference type="Proteomes" id="UP000642993">
    <property type="component" value="Unassembled WGS sequence"/>
</dbReference>
<protein>
    <submittedName>
        <fullName evidence="5">Winged helix-turn-helix transcriptional regulator</fullName>
    </submittedName>
</protein>
<dbReference type="RefSeq" id="WP_192039723.1">
    <property type="nucleotide sequence ID" value="NZ_JACYWE010000007.1"/>
</dbReference>
<dbReference type="GO" id="GO:0003700">
    <property type="term" value="F:DNA-binding transcription factor activity"/>
    <property type="evidence" value="ECO:0007669"/>
    <property type="project" value="InterPro"/>
</dbReference>
<keyword evidence="3" id="KW-0804">Transcription</keyword>
<evidence type="ECO:0000313" key="5">
    <source>
        <dbReference type="EMBL" id="MBD8507279.1"/>
    </source>
</evidence>
<dbReference type="SMART" id="SM00347">
    <property type="entry name" value="HTH_MARR"/>
    <property type="match status" value="1"/>
</dbReference>
<proteinExistence type="predicted"/>
<accession>A0A927JDD6</accession>
<dbReference type="EMBL" id="JACYWE010000007">
    <property type="protein sequence ID" value="MBD8507279.1"/>
    <property type="molecule type" value="Genomic_DNA"/>
</dbReference>
<evidence type="ECO:0000256" key="3">
    <source>
        <dbReference type="ARBA" id="ARBA00023163"/>
    </source>
</evidence>
<keyword evidence="2" id="KW-0238">DNA-binding</keyword>
<dbReference type="InterPro" id="IPR036390">
    <property type="entry name" value="WH_DNA-bd_sf"/>
</dbReference>
<keyword evidence="1" id="KW-0805">Transcription regulation</keyword>